<protein>
    <submittedName>
        <fullName evidence="1">Uncharacterized protein</fullName>
    </submittedName>
</protein>
<reference evidence="2" key="2">
    <citation type="submission" date="2015-01" db="EMBL/GenBank/DDBJ databases">
        <title>Evolutionary Origins and Diversification of the Mycorrhizal Mutualists.</title>
        <authorList>
            <consortium name="DOE Joint Genome Institute"/>
            <consortium name="Mycorrhizal Genomics Consortium"/>
            <person name="Kohler A."/>
            <person name="Kuo A."/>
            <person name="Nagy L.G."/>
            <person name="Floudas D."/>
            <person name="Copeland A."/>
            <person name="Barry K.W."/>
            <person name="Cichocki N."/>
            <person name="Veneault-Fourrey C."/>
            <person name="LaButti K."/>
            <person name="Lindquist E.A."/>
            <person name="Lipzen A."/>
            <person name="Lundell T."/>
            <person name="Morin E."/>
            <person name="Murat C."/>
            <person name="Riley R."/>
            <person name="Ohm R."/>
            <person name="Sun H."/>
            <person name="Tunlid A."/>
            <person name="Henrissat B."/>
            <person name="Grigoriev I.V."/>
            <person name="Hibbett D.S."/>
            <person name="Martin F."/>
        </authorList>
    </citation>
    <scope>NUCLEOTIDE SEQUENCE [LARGE SCALE GENOMIC DNA]</scope>
    <source>
        <strain evidence="2">Ve08.2h10</strain>
    </source>
</reference>
<evidence type="ECO:0000313" key="2">
    <source>
        <dbReference type="Proteomes" id="UP000054538"/>
    </source>
</evidence>
<reference evidence="1 2" key="1">
    <citation type="submission" date="2014-04" db="EMBL/GenBank/DDBJ databases">
        <authorList>
            <consortium name="DOE Joint Genome Institute"/>
            <person name="Kuo A."/>
            <person name="Kohler A."/>
            <person name="Jargeat P."/>
            <person name="Nagy L.G."/>
            <person name="Floudas D."/>
            <person name="Copeland A."/>
            <person name="Barry K.W."/>
            <person name="Cichocki N."/>
            <person name="Veneault-Fourrey C."/>
            <person name="LaButti K."/>
            <person name="Lindquist E.A."/>
            <person name="Lipzen A."/>
            <person name="Lundell T."/>
            <person name="Morin E."/>
            <person name="Murat C."/>
            <person name="Sun H."/>
            <person name="Tunlid A."/>
            <person name="Henrissat B."/>
            <person name="Grigoriev I.V."/>
            <person name="Hibbett D.S."/>
            <person name="Martin F."/>
            <person name="Nordberg H.P."/>
            <person name="Cantor M.N."/>
            <person name="Hua S.X."/>
        </authorList>
    </citation>
    <scope>NUCLEOTIDE SEQUENCE [LARGE SCALE GENOMIC DNA]</scope>
    <source>
        <strain evidence="1 2">Ve08.2h10</strain>
    </source>
</reference>
<proteinExistence type="predicted"/>
<keyword evidence="2" id="KW-1185">Reference proteome</keyword>
<dbReference type="Proteomes" id="UP000054538">
    <property type="component" value="Unassembled WGS sequence"/>
</dbReference>
<name>A0A0D0DIC1_9AGAM</name>
<dbReference type="InParanoid" id="A0A0D0DIC1"/>
<accession>A0A0D0DIC1</accession>
<dbReference type="HOGENOM" id="CLU_2306978_0_0_1"/>
<dbReference type="EMBL" id="KN824908">
    <property type="protein sequence ID" value="KIK98062.1"/>
    <property type="molecule type" value="Genomic_DNA"/>
</dbReference>
<organism evidence="1 2">
    <name type="scientific">Paxillus rubicundulus Ve08.2h10</name>
    <dbReference type="NCBI Taxonomy" id="930991"/>
    <lineage>
        <taxon>Eukaryota</taxon>
        <taxon>Fungi</taxon>
        <taxon>Dikarya</taxon>
        <taxon>Basidiomycota</taxon>
        <taxon>Agaricomycotina</taxon>
        <taxon>Agaricomycetes</taxon>
        <taxon>Agaricomycetidae</taxon>
        <taxon>Boletales</taxon>
        <taxon>Paxilineae</taxon>
        <taxon>Paxillaceae</taxon>
        <taxon>Paxillus</taxon>
    </lineage>
</organism>
<dbReference type="AlphaFoldDB" id="A0A0D0DIC1"/>
<gene>
    <name evidence="1" type="ORF">PAXRUDRAFT_729770</name>
</gene>
<sequence>MGLATDTSRRSWGFAESFQPRSCARCDGSSYPRLCHVFRLPTSHVRHPLNKPVNTPACRVCNQPGPPTGGLSRCSWRLYLCYGSHNNKNIHTIAPVGGVK</sequence>
<evidence type="ECO:0000313" key="1">
    <source>
        <dbReference type="EMBL" id="KIK98062.1"/>
    </source>
</evidence>